<dbReference type="Pfam" id="PF00153">
    <property type="entry name" value="Mito_carr"/>
    <property type="match status" value="3"/>
</dbReference>
<name>A0AAW1RNF2_9CHLO</name>
<evidence type="ECO:0000256" key="3">
    <source>
        <dbReference type="ARBA" id="ARBA00022448"/>
    </source>
</evidence>
<dbReference type="SUPFAM" id="SSF103506">
    <property type="entry name" value="Mitochondrial carrier"/>
    <property type="match status" value="1"/>
</dbReference>
<dbReference type="InterPro" id="IPR023395">
    <property type="entry name" value="MCP_dom_sf"/>
</dbReference>
<keyword evidence="12" id="KW-1185">Reference proteome</keyword>
<dbReference type="GO" id="GO:0022857">
    <property type="term" value="F:transmembrane transporter activity"/>
    <property type="evidence" value="ECO:0007669"/>
    <property type="project" value="TreeGrafter"/>
</dbReference>
<dbReference type="EMBL" id="JALJOU010000031">
    <property type="protein sequence ID" value="KAK9834891.1"/>
    <property type="molecule type" value="Genomic_DNA"/>
</dbReference>
<gene>
    <name evidence="11" type="ORF">WJX81_006826</name>
</gene>
<feature type="repeat" description="Solcar" evidence="9">
    <location>
        <begin position="111"/>
        <end position="200"/>
    </location>
</feature>
<keyword evidence="8 9" id="KW-0472">Membrane</keyword>
<feature type="repeat" description="Solcar" evidence="9">
    <location>
        <begin position="211"/>
        <end position="297"/>
    </location>
</feature>
<dbReference type="AlphaFoldDB" id="A0AAW1RNF2"/>
<comment type="caution">
    <text evidence="11">The sequence shown here is derived from an EMBL/GenBank/DDBJ whole genome shotgun (WGS) entry which is preliminary data.</text>
</comment>
<comment type="subcellular location">
    <subcellularLocation>
        <location evidence="1">Mitochondrion membrane</location>
        <topology evidence="1">Multi-pass membrane protein</topology>
    </subcellularLocation>
</comment>
<feature type="repeat" description="Solcar" evidence="9">
    <location>
        <begin position="16"/>
        <end position="100"/>
    </location>
</feature>
<evidence type="ECO:0000256" key="6">
    <source>
        <dbReference type="ARBA" id="ARBA00022989"/>
    </source>
</evidence>
<proteinExistence type="inferred from homology"/>
<keyword evidence="6" id="KW-1133">Transmembrane helix</keyword>
<dbReference type="GO" id="GO:0031966">
    <property type="term" value="C:mitochondrial membrane"/>
    <property type="evidence" value="ECO:0007669"/>
    <property type="project" value="UniProtKB-SubCell"/>
</dbReference>
<dbReference type="InterPro" id="IPR050567">
    <property type="entry name" value="Mitochondrial_Carrier"/>
</dbReference>
<keyword evidence="4 9" id="KW-0812">Transmembrane</keyword>
<evidence type="ECO:0000313" key="12">
    <source>
        <dbReference type="Proteomes" id="UP001445335"/>
    </source>
</evidence>
<evidence type="ECO:0000256" key="10">
    <source>
        <dbReference type="RuleBase" id="RU000488"/>
    </source>
</evidence>
<dbReference type="InterPro" id="IPR002067">
    <property type="entry name" value="MCP"/>
</dbReference>
<evidence type="ECO:0000313" key="11">
    <source>
        <dbReference type="EMBL" id="KAK9834891.1"/>
    </source>
</evidence>
<dbReference type="PRINTS" id="PR00926">
    <property type="entry name" value="MITOCARRIER"/>
</dbReference>
<evidence type="ECO:0000256" key="1">
    <source>
        <dbReference type="ARBA" id="ARBA00004225"/>
    </source>
</evidence>
<evidence type="ECO:0000256" key="9">
    <source>
        <dbReference type="PROSITE-ProRule" id="PRU00282"/>
    </source>
</evidence>
<evidence type="ECO:0000256" key="7">
    <source>
        <dbReference type="ARBA" id="ARBA00023128"/>
    </source>
</evidence>
<evidence type="ECO:0000256" key="2">
    <source>
        <dbReference type="ARBA" id="ARBA00006375"/>
    </source>
</evidence>
<keyword evidence="3 10" id="KW-0813">Transport</keyword>
<comment type="similarity">
    <text evidence="2 10">Belongs to the mitochondrial carrier (TC 2.A.29) family.</text>
</comment>
<evidence type="ECO:0000256" key="5">
    <source>
        <dbReference type="ARBA" id="ARBA00022737"/>
    </source>
</evidence>
<dbReference type="PANTHER" id="PTHR45624">
    <property type="entry name" value="MITOCHONDRIAL BASIC AMINO ACIDS TRANSPORTER-RELATED"/>
    <property type="match status" value="1"/>
</dbReference>
<reference evidence="11 12" key="1">
    <citation type="journal article" date="2024" name="Nat. Commun.">
        <title>Phylogenomics reveals the evolutionary origins of lichenization in chlorophyte algae.</title>
        <authorList>
            <person name="Puginier C."/>
            <person name="Libourel C."/>
            <person name="Otte J."/>
            <person name="Skaloud P."/>
            <person name="Haon M."/>
            <person name="Grisel S."/>
            <person name="Petersen M."/>
            <person name="Berrin J.G."/>
            <person name="Delaux P.M."/>
            <person name="Dal Grande F."/>
            <person name="Keller J."/>
        </authorList>
    </citation>
    <scope>NUCLEOTIDE SEQUENCE [LARGE SCALE GENOMIC DNA]</scope>
    <source>
        <strain evidence="11 12">SAG 245.80</strain>
    </source>
</reference>
<keyword evidence="7" id="KW-0496">Mitochondrion</keyword>
<evidence type="ECO:0000256" key="4">
    <source>
        <dbReference type="ARBA" id="ARBA00022692"/>
    </source>
</evidence>
<dbReference type="PROSITE" id="PS50920">
    <property type="entry name" value="SOLCAR"/>
    <property type="match status" value="3"/>
</dbReference>
<accession>A0AAW1RNF2</accession>
<dbReference type="PANTHER" id="PTHR45624:SF10">
    <property type="entry name" value="SLC (SOLUTE CARRIER) HOMOLOG"/>
    <property type="match status" value="1"/>
</dbReference>
<dbReference type="Proteomes" id="UP001445335">
    <property type="component" value="Unassembled WGS sequence"/>
</dbReference>
<keyword evidence="5" id="KW-0677">Repeat</keyword>
<sequence>MQEDERAVRAARSRLSPAAKDLLAGAGAGAVGVLAGQPLDVVRVRLQQPHSRMPGALASLQSLVRAEGPGALFKGSFYPLTTIALQNAVAFHAYGVACRHFAGGPDPTTPLTYPEVYAAGAFAGLVQCAVSTPVDLLKIRQQLQRVAAGAPGYVGPLRLLRDTWRCEGLAGLYRGLGVTTIRDTPSYGIYFCLYEHSKDVLEPGSRQHGCHNPLTLFVAGGVAGVLSWASVYPFDVVKSRMQASRYGAVYKGWLHCAAKTVREEGRGALFRGMAPTLGRAAVVNAALFPTYEALMWVMRGHDPADVH</sequence>
<dbReference type="Gene3D" id="1.50.40.10">
    <property type="entry name" value="Mitochondrial carrier domain"/>
    <property type="match status" value="1"/>
</dbReference>
<organism evidence="11 12">
    <name type="scientific">Elliptochloris bilobata</name>
    <dbReference type="NCBI Taxonomy" id="381761"/>
    <lineage>
        <taxon>Eukaryota</taxon>
        <taxon>Viridiplantae</taxon>
        <taxon>Chlorophyta</taxon>
        <taxon>core chlorophytes</taxon>
        <taxon>Trebouxiophyceae</taxon>
        <taxon>Trebouxiophyceae incertae sedis</taxon>
        <taxon>Elliptochloris clade</taxon>
        <taxon>Elliptochloris</taxon>
    </lineage>
</organism>
<protein>
    <submittedName>
        <fullName evidence="11">Uncharacterized protein</fullName>
    </submittedName>
</protein>
<evidence type="ECO:0000256" key="8">
    <source>
        <dbReference type="ARBA" id="ARBA00023136"/>
    </source>
</evidence>
<dbReference type="InterPro" id="IPR018108">
    <property type="entry name" value="MCP_transmembrane"/>
</dbReference>